<feature type="region of interest" description="Disordered" evidence="16">
    <location>
        <begin position="517"/>
        <end position="543"/>
    </location>
</feature>
<dbReference type="SUPFAM" id="SSF50044">
    <property type="entry name" value="SH3-domain"/>
    <property type="match status" value="1"/>
</dbReference>
<dbReference type="InterPro" id="IPR036028">
    <property type="entry name" value="SH3-like_dom_sf"/>
</dbReference>
<evidence type="ECO:0000256" key="3">
    <source>
        <dbReference type="ARBA" id="ARBA00012406"/>
    </source>
</evidence>
<feature type="compositionally biased region" description="Basic residues" evidence="16">
    <location>
        <begin position="482"/>
        <end position="496"/>
    </location>
</feature>
<dbReference type="PRINTS" id="PR00109">
    <property type="entry name" value="TYRKINASE"/>
</dbReference>
<dbReference type="GO" id="GO:0043065">
    <property type="term" value="P:positive regulation of apoptotic process"/>
    <property type="evidence" value="ECO:0007669"/>
    <property type="project" value="TreeGrafter"/>
</dbReference>
<dbReference type="OrthoDB" id="339325at2759"/>
<protein>
    <recommendedName>
        <fullName evidence="3">mitogen-activated protein kinase kinase kinase</fullName>
        <ecNumber evidence="3">2.7.11.25</ecNumber>
    </recommendedName>
</protein>
<keyword evidence="10 14" id="KW-0067">ATP-binding</keyword>
<dbReference type="FunFam" id="1.10.510.10:FF:000076">
    <property type="entry name" value="Mitogen-activated protein kinase kinase kinase"/>
    <property type="match status" value="1"/>
</dbReference>
<evidence type="ECO:0000256" key="2">
    <source>
        <dbReference type="ARBA" id="ARBA00006529"/>
    </source>
</evidence>
<dbReference type="PRINTS" id="PR00452">
    <property type="entry name" value="SH3DOMAIN"/>
</dbReference>
<feature type="region of interest" description="Disordered" evidence="16">
    <location>
        <begin position="556"/>
        <end position="601"/>
    </location>
</feature>
<comment type="catalytic activity">
    <reaction evidence="12">
        <text>L-seryl-[protein] + ATP = O-phospho-L-seryl-[protein] + ADP + H(+)</text>
        <dbReference type="Rhea" id="RHEA:17989"/>
        <dbReference type="Rhea" id="RHEA-COMP:9863"/>
        <dbReference type="Rhea" id="RHEA-COMP:11604"/>
        <dbReference type="ChEBI" id="CHEBI:15378"/>
        <dbReference type="ChEBI" id="CHEBI:29999"/>
        <dbReference type="ChEBI" id="CHEBI:30616"/>
        <dbReference type="ChEBI" id="CHEBI:83421"/>
        <dbReference type="ChEBI" id="CHEBI:456216"/>
        <dbReference type="EC" id="2.7.11.25"/>
    </reaction>
</comment>
<keyword evidence="15" id="KW-0175">Coiled coil</keyword>
<comment type="catalytic activity">
    <reaction evidence="11">
        <text>L-threonyl-[protein] + ATP = O-phospho-L-threonyl-[protein] + ADP + H(+)</text>
        <dbReference type="Rhea" id="RHEA:46608"/>
        <dbReference type="Rhea" id="RHEA-COMP:11060"/>
        <dbReference type="Rhea" id="RHEA-COMP:11605"/>
        <dbReference type="ChEBI" id="CHEBI:15378"/>
        <dbReference type="ChEBI" id="CHEBI:30013"/>
        <dbReference type="ChEBI" id="CHEBI:30616"/>
        <dbReference type="ChEBI" id="CHEBI:61977"/>
        <dbReference type="ChEBI" id="CHEBI:456216"/>
        <dbReference type="EC" id="2.7.11.25"/>
    </reaction>
</comment>
<dbReference type="GO" id="GO:0005524">
    <property type="term" value="F:ATP binding"/>
    <property type="evidence" value="ECO:0007669"/>
    <property type="project" value="UniProtKB-UniRule"/>
</dbReference>
<keyword evidence="9" id="KW-0418">Kinase</keyword>
<comment type="cofactor">
    <cofactor evidence="1">
        <name>Mg(2+)</name>
        <dbReference type="ChEBI" id="CHEBI:18420"/>
    </cofactor>
</comment>
<dbReference type="GO" id="GO:0005813">
    <property type="term" value="C:centrosome"/>
    <property type="evidence" value="ECO:0007669"/>
    <property type="project" value="TreeGrafter"/>
</dbReference>
<keyword evidence="4 13" id="KW-0728">SH3 domain</keyword>
<dbReference type="GeneTree" id="ENSGT00940000161064"/>
<dbReference type="Pfam" id="PF07653">
    <property type="entry name" value="SH3_2"/>
    <property type="match status" value="1"/>
</dbReference>
<dbReference type="InterPro" id="IPR008271">
    <property type="entry name" value="Ser/Thr_kinase_AS"/>
</dbReference>
<feature type="region of interest" description="Disordered" evidence="16">
    <location>
        <begin position="779"/>
        <end position="883"/>
    </location>
</feature>
<evidence type="ECO:0000256" key="11">
    <source>
        <dbReference type="ARBA" id="ARBA00047559"/>
    </source>
</evidence>
<dbReference type="FunFam" id="3.30.200.20:FF:000085">
    <property type="entry name" value="Mitogen-activated protein kinase kinase kinase"/>
    <property type="match status" value="1"/>
</dbReference>
<keyword evidence="6" id="KW-0808">Transferase</keyword>
<dbReference type="Bgee" id="ENSELUG00000013820">
    <property type="expression patterns" value="Expressed in pharyngeal gill and 15 other cell types or tissues"/>
</dbReference>
<dbReference type="PROSITE" id="PS50002">
    <property type="entry name" value="SH3"/>
    <property type="match status" value="1"/>
</dbReference>
<feature type="region of interest" description="Disordered" evidence="16">
    <location>
        <begin position="613"/>
        <end position="678"/>
    </location>
</feature>
<feature type="region of interest" description="Disordered" evidence="16">
    <location>
        <begin position="707"/>
        <end position="728"/>
    </location>
</feature>
<evidence type="ECO:0000256" key="9">
    <source>
        <dbReference type="ARBA" id="ARBA00022777"/>
    </source>
</evidence>
<keyword evidence="8 14" id="KW-0547">Nucleotide-binding</keyword>
<dbReference type="EC" id="2.7.11.25" evidence="3"/>
<dbReference type="Gene3D" id="1.10.510.10">
    <property type="entry name" value="Transferase(Phosphotransferase) domain 1"/>
    <property type="match status" value="1"/>
</dbReference>
<dbReference type="CDD" id="cd12059">
    <property type="entry name" value="SH3_MLK1-3"/>
    <property type="match status" value="1"/>
</dbReference>
<dbReference type="PANTHER" id="PTHR44329:SF46">
    <property type="entry name" value="MITOGEN-ACTIVATED PROTEIN KINASE KINASE KINASE 11"/>
    <property type="match status" value="1"/>
</dbReference>
<dbReference type="PROSITE" id="PS00107">
    <property type="entry name" value="PROTEIN_KINASE_ATP"/>
    <property type="match status" value="1"/>
</dbReference>
<evidence type="ECO:0000313" key="19">
    <source>
        <dbReference type="Ensembl" id="ENSELUP00000013737.2"/>
    </source>
</evidence>
<organism evidence="19 20">
    <name type="scientific">Esox lucius</name>
    <name type="common">Northern pike</name>
    <dbReference type="NCBI Taxonomy" id="8010"/>
    <lineage>
        <taxon>Eukaryota</taxon>
        <taxon>Metazoa</taxon>
        <taxon>Chordata</taxon>
        <taxon>Craniata</taxon>
        <taxon>Vertebrata</taxon>
        <taxon>Euteleostomi</taxon>
        <taxon>Actinopterygii</taxon>
        <taxon>Neopterygii</taxon>
        <taxon>Teleostei</taxon>
        <taxon>Protacanthopterygii</taxon>
        <taxon>Esociformes</taxon>
        <taxon>Esocidae</taxon>
        <taxon>Esox</taxon>
    </lineage>
</organism>
<dbReference type="GO" id="GO:0004706">
    <property type="term" value="F:JUN kinase kinase kinase activity"/>
    <property type="evidence" value="ECO:0007669"/>
    <property type="project" value="TreeGrafter"/>
</dbReference>
<comment type="similarity">
    <text evidence="2">Belongs to the protein kinase superfamily. STE Ser/Thr protein kinase family. MAP kinase kinase kinase subfamily.</text>
</comment>
<dbReference type="InterPro" id="IPR051681">
    <property type="entry name" value="Ser/Thr_Kinases-Pseudokinases"/>
</dbReference>
<evidence type="ECO:0000259" key="17">
    <source>
        <dbReference type="PROSITE" id="PS50002"/>
    </source>
</evidence>
<reference evidence="19" key="3">
    <citation type="submission" date="2025-08" db="UniProtKB">
        <authorList>
            <consortium name="Ensembl"/>
        </authorList>
    </citation>
    <scope>IDENTIFICATION</scope>
</reference>
<dbReference type="PANTHER" id="PTHR44329">
    <property type="entry name" value="SERINE/THREONINE-PROTEIN KINASE TNNI3K-RELATED"/>
    <property type="match status" value="1"/>
</dbReference>
<dbReference type="InParanoid" id="A0A3P8YAW5"/>
<evidence type="ECO:0000256" key="12">
    <source>
        <dbReference type="ARBA" id="ARBA00048329"/>
    </source>
</evidence>
<name>A0A3P8YAW5_ESOLU</name>
<gene>
    <name evidence="19" type="primary">MAP3K11</name>
</gene>
<dbReference type="InterPro" id="IPR035779">
    <property type="entry name" value="MLK1-3_SH3"/>
</dbReference>
<dbReference type="Proteomes" id="UP000265140">
    <property type="component" value="Chromosome 24"/>
</dbReference>
<evidence type="ECO:0000256" key="10">
    <source>
        <dbReference type="ARBA" id="ARBA00022840"/>
    </source>
</evidence>
<dbReference type="PROSITE" id="PS50011">
    <property type="entry name" value="PROTEIN_KINASE_DOM"/>
    <property type="match status" value="1"/>
</dbReference>
<evidence type="ECO:0000256" key="14">
    <source>
        <dbReference type="PROSITE-ProRule" id="PRU10141"/>
    </source>
</evidence>
<dbReference type="OMA" id="IKNTHRA"/>
<dbReference type="Gene3D" id="3.30.200.20">
    <property type="entry name" value="Phosphorylase Kinase, domain 1"/>
    <property type="match status" value="1"/>
</dbReference>
<evidence type="ECO:0000256" key="8">
    <source>
        <dbReference type="ARBA" id="ARBA00022741"/>
    </source>
</evidence>
<dbReference type="InterPro" id="IPR001452">
    <property type="entry name" value="SH3_domain"/>
</dbReference>
<reference evidence="20" key="1">
    <citation type="journal article" date="2014" name="PLoS ONE">
        <title>The genome and linkage map of the northern pike (Esox lucius): conserved synteny revealed between the salmonid sister group and the Neoteleostei.</title>
        <authorList>
            <person name="Rondeau E.B."/>
            <person name="Minkley D.R."/>
            <person name="Leong J.S."/>
            <person name="Messmer A.M."/>
            <person name="Jantzen J.R."/>
            <person name="von Schalburg K.R."/>
            <person name="Lemon C."/>
            <person name="Bird N.H."/>
            <person name="Koop B.F."/>
        </authorList>
    </citation>
    <scope>NUCLEOTIDE SEQUENCE</scope>
</reference>
<reference evidence="19" key="4">
    <citation type="submission" date="2025-09" db="UniProtKB">
        <authorList>
            <consortium name="Ensembl"/>
        </authorList>
    </citation>
    <scope>IDENTIFICATION</scope>
</reference>
<dbReference type="SUPFAM" id="SSF56112">
    <property type="entry name" value="Protein kinase-like (PK-like)"/>
    <property type="match status" value="1"/>
</dbReference>
<feature type="compositionally biased region" description="Polar residues" evidence="16">
    <location>
        <begin position="840"/>
        <end position="850"/>
    </location>
</feature>
<keyword evidence="5" id="KW-0723">Serine/threonine-protein kinase</keyword>
<dbReference type="InterPro" id="IPR011009">
    <property type="entry name" value="Kinase-like_dom_sf"/>
</dbReference>
<evidence type="ECO:0000256" key="16">
    <source>
        <dbReference type="SAM" id="MobiDB-lite"/>
    </source>
</evidence>
<sequence>MEPLKNIFSRTPLSNWKGLDQSQKGNFTNPVWTALFDYEASGKDELTLHKGDLVEVLSLDSEISGDEGWWAGKVNNKVGIFPSNYVSIKPPPYGQLPGTGVGVVRELGPAVVGVGEFEPEAVDFRELSLEEVIGVGGFGKVYRGTWRGGLVAVKAARQDPDEDISVTAQNVRQEARLFAMLTHPNIIALKGVCLQEPNLCLIMEYASGGPLSRALAGRRIPPHVLVNWAVQIARGMLYLHTEAIVPVIHRDLKSNNILLAQPMENDCMEGITLKITDFGLAREWHKTTKMSTAGTYAWMAPEVIKSSTFSKGSDVWSYGVLLWELLTGEVPYRGIDGLAVAYGVAVNKLTLPIPSTCPEPFAQLMEDCWDQEPHQRPNFASILVQLMALERQVMEEMPQDSFHSLQEDWKLEIQDMFDELRAKEKELRCREEELKRAAVEQKSHEEFLRQREQQLAQWEQDVFERELSLLILHMNNQEKPNVKKRKGTFKKHKLKGSKNGEKISMPQDFIHKITVQASPGLEKRRNSPDLGSGTSPSFGPRFRAIQLSPSENNRAFGLSSMWPMESPPHNKQANGDRLGPHWRPQSPKSPKSPKVLRLSPQESSLSMRAKLLEMDSNENGDSKDDFEEYRPSSPQPTQNGSSVKEPPRLAIPQGDSGSEECLDGGSPSESPRPEHRSLGSLLRSTHRALLGGGSLLASVALGRHLDIPHVPPRVPPRTNPPPLDDPLRPQQEVTITAPRTALVSDPPVVDDLITFSSSEALQVPLFDFPCALHAPDVRPLPLTPPPPHPRERACNRRPQTPQSPKSPRAPRSPHSPHHLGPGKASAGEWVCHRHAHSPHTAKSPQPQENASPADWAPPPNHTNGESVCGSWSPDRRRRSSHGLLSTSQLGLDLPLCQDSLESEDKPSSVPFSLFPDPRLWSPKTRRLEVNVIPRPRPSPIRPRIDPWSFVSAGGSGGFSGNRSPRRSDGHPLGYQPSPTNPFTNCDPFPSADCDPFSLRADPSSGVTTDTPSPFDPFSAPFPISRSAPCSTNGSPTLPTFRVAPLNPADSPLIDLGWAAACGAGVKPLELTKEKVRPRRTLGLKPFKSPTQLRDDRF</sequence>
<evidence type="ECO:0000256" key="13">
    <source>
        <dbReference type="PROSITE-ProRule" id="PRU00192"/>
    </source>
</evidence>
<dbReference type="AlphaFoldDB" id="A0A3P8YAW5"/>
<dbReference type="InterPro" id="IPR000719">
    <property type="entry name" value="Prot_kinase_dom"/>
</dbReference>
<dbReference type="SMART" id="SM00220">
    <property type="entry name" value="S_TKc"/>
    <property type="match status" value="1"/>
</dbReference>
<evidence type="ECO:0000256" key="5">
    <source>
        <dbReference type="ARBA" id="ARBA00022527"/>
    </source>
</evidence>
<dbReference type="STRING" id="8010.ENSELUP00000013737"/>
<feature type="region of interest" description="Disordered" evidence="16">
    <location>
        <begin position="481"/>
        <end position="502"/>
    </location>
</feature>
<feature type="region of interest" description="Disordered" evidence="16">
    <location>
        <begin position="933"/>
        <end position="986"/>
    </location>
</feature>
<feature type="domain" description="Protein kinase" evidence="18">
    <location>
        <begin position="127"/>
        <end position="389"/>
    </location>
</feature>
<feature type="binding site" evidence="14">
    <location>
        <position position="154"/>
    </location>
    <ligand>
        <name>ATP</name>
        <dbReference type="ChEBI" id="CHEBI:30616"/>
    </ligand>
</feature>
<reference evidence="19" key="2">
    <citation type="submission" date="2020-02" db="EMBL/GenBank/DDBJ databases">
        <title>Esox lucius (northern pike) genome, fEsoLuc1, primary haplotype.</title>
        <authorList>
            <person name="Myers G."/>
            <person name="Karagic N."/>
            <person name="Meyer A."/>
            <person name="Pippel M."/>
            <person name="Reichard M."/>
            <person name="Winkler S."/>
            <person name="Tracey A."/>
            <person name="Sims Y."/>
            <person name="Howe K."/>
            <person name="Rhie A."/>
            <person name="Formenti G."/>
            <person name="Durbin R."/>
            <person name="Fedrigo O."/>
            <person name="Jarvis E.D."/>
        </authorList>
    </citation>
    <scope>NUCLEOTIDE SEQUENCE [LARGE SCALE GENOMIC DNA]</scope>
</reference>
<evidence type="ECO:0000259" key="18">
    <source>
        <dbReference type="PROSITE" id="PS50011"/>
    </source>
</evidence>
<dbReference type="InterPro" id="IPR001245">
    <property type="entry name" value="Ser-Thr/Tyr_kinase_cat_dom"/>
</dbReference>
<evidence type="ECO:0000313" key="20">
    <source>
        <dbReference type="Proteomes" id="UP000265140"/>
    </source>
</evidence>
<feature type="compositionally biased region" description="Pro residues" evidence="16">
    <location>
        <begin position="709"/>
        <end position="724"/>
    </location>
</feature>
<dbReference type="GO" id="GO:0007017">
    <property type="term" value="P:microtubule-based process"/>
    <property type="evidence" value="ECO:0007669"/>
    <property type="project" value="TreeGrafter"/>
</dbReference>
<feature type="domain" description="SH3" evidence="17">
    <location>
        <begin position="27"/>
        <end position="91"/>
    </location>
</feature>
<evidence type="ECO:0000256" key="1">
    <source>
        <dbReference type="ARBA" id="ARBA00001946"/>
    </source>
</evidence>
<dbReference type="Ensembl" id="ENSELUT00000022356.3">
    <property type="protein sequence ID" value="ENSELUP00000013737.2"/>
    <property type="gene ID" value="ENSELUG00000013820.3"/>
</dbReference>
<dbReference type="Gene3D" id="2.30.30.40">
    <property type="entry name" value="SH3 Domains"/>
    <property type="match status" value="1"/>
</dbReference>
<keyword evidence="7" id="KW-0677">Repeat</keyword>
<dbReference type="SMART" id="SM00326">
    <property type="entry name" value="SH3"/>
    <property type="match status" value="1"/>
</dbReference>
<dbReference type="Pfam" id="PF07714">
    <property type="entry name" value="PK_Tyr_Ser-Thr"/>
    <property type="match status" value="1"/>
</dbReference>
<evidence type="ECO:0000256" key="4">
    <source>
        <dbReference type="ARBA" id="ARBA00022443"/>
    </source>
</evidence>
<dbReference type="InterPro" id="IPR017441">
    <property type="entry name" value="Protein_kinase_ATP_BS"/>
</dbReference>
<proteinExistence type="inferred from homology"/>
<evidence type="ECO:0000256" key="15">
    <source>
        <dbReference type="SAM" id="Coils"/>
    </source>
</evidence>
<evidence type="ECO:0000256" key="7">
    <source>
        <dbReference type="ARBA" id="ARBA00022737"/>
    </source>
</evidence>
<accession>A0A3P8YAW5</accession>
<evidence type="ECO:0000256" key="6">
    <source>
        <dbReference type="ARBA" id="ARBA00022679"/>
    </source>
</evidence>
<dbReference type="PROSITE" id="PS00108">
    <property type="entry name" value="PROTEIN_KINASE_ST"/>
    <property type="match status" value="1"/>
</dbReference>
<keyword evidence="20" id="KW-1185">Reference proteome</keyword>
<feature type="coiled-coil region" evidence="15">
    <location>
        <begin position="406"/>
        <end position="442"/>
    </location>
</feature>